<gene>
    <name evidence="1" type="ORF">K5V21_12595</name>
</gene>
<accession>A0ABS7KZQ1</accession>
<organism evidence="1 2">
    <name type="scientific">Clostridium sardiniense</name>
    <name type="common">Clostridium absonum</name>
    <dbReference type="NCBI Taxonomy" id="29369"/>
    <lineage>
        <taxon>Bacteria</taxon>
        <taxon>Bacillati</taxon>
        <taxon>Bacillota</taxon>
        <taxon>Clostridia</taxon>
        <taxon>Eubacteriales</taxon>
        <taxon>Clostridiaceae</taxon>
        <taxon>Clostridium</taxon>
    </lineage>
</organism>
<evidence type="ECO:0000313" key="2">
    <source>
        <dbReference type="Proteomes" id="UP001299068"/>
    </source>
</evidence>
<comment type="caution">
    <text evidence="1">The sequence shown here is derived from an EMBL/GenBank/DDBJ whole genome shotgun (WGS) entry which is preliminary data.</text>
</comment>
<sequence>MKRKKRKLSVFKFYNERKTIYIIWSDCEDALNYISDNEMFSKELFKKRKVPINSKIVASIDGGKNYFYINKILKMLDCKLSEPYILNNKYIIN</sequence>
<evidence type="ECO:0000313" key="1">
    <source>
        <dbReference type="EMBL" id="MBY0756286.1"/>
    </source>
</evidence>
<reference evidence="1 2" key="1">
    <citation type="journal article" date="2021" name="Cell Host Microbe">
        <title>in vivo commensal control of Clostridioides difficile virulence.</title>
        <authorList>
            <person name="Girinathan B.P."/>
            <person name="Dibenedetto N."/>
            <person name="Worley J.N."/>
            <person name="Peltier J."/>
            <person name="Arrieta-Ortiz M.L."/>
            <person name="Rupa Christinal Immanuel S."/>
            <person name="Lavin R."/>
            <person name="Delaney M.L."/>
            <person name="Cummins C."/>
            <person name="Hoffmann M."/>
            <person name="Luo Y."/>
            <person name="Gonzalez-Escalona N."/>
            <person name="Allard M."/>
            <person name="Onderdonk A.B."/>
            <person name="Gerber G.K."/>
            <person name="Sonenshein A.L."/>
            <person name="Baliga N."/>
            <person name="Dupuy B."/>
            <person name="Bry L."/>
        </authorList>
    </citation>
    <scope>NUCLEOTIDE SEQUENCE [LARGE SCALE GENOMIC DNA]</scope>
    <source>
        <strain evidence="1 2">DSM 599</strain>
    </source>
</reference>
<keyword evidence="2" id="KW-1185">Reference proteome</keyword>
<name>A0ABS7KZQ1_CLOSR</name>
<dbReference type="EMBL" id="JAIKTU010000010">
    <property type="protein sequence ID" value="MBY0756286.1"/>
    <property type="molecule type" value="Genomic_DNA"/>
</dbReference>
<proteinExistence type="predicted"/>
<dbReference type="Proteomes" id="UP001299068">
    <property type="component" value="Unassembled WGS sequence"/>
</dbReference>
<protein>
    <submittedName>
        <fullName evidence="1">Uncharacterized protein</fullName>
    </submittedName>
</protein>
<dbReference type="RefSeq" id="WP_221861549.1">
    <property type="nucleotide sequence ID" value="NZ_JAIKTU010000010.1"/>
</dbReference>